<name>A0A8K0T1Z2_9HYPO</name>
<sequence length="89" mass="9880">MPLVTIVCEKAAADWQISFGSGRPGLWELIALLLSLAEGDRARWLGVALVLGRGRVACRTRLCLERHSMGLSECCSTEMIRRHPRSTSR</sequence>
<protein>
    <submittedName>
        <fullName evidence="1">Uncharacterized protein</fullName>
    </submittedName>
</protein>
<dbReference type="EMBL" id="JAGPNK010000003">
    <property type="protein sequence ID" value="KAH7325146.1"/>
    <property type="molecule type" value="Genomic_DNA"/>
</dbReference>
<organism evidence="1 2">
    <name type="scientific">Stachybotrys elegans</name>
    <dbReference type="NCBI Taxonomy" id="80388"/>
    <lineage>
        <taxon>Eukaryota</taxon>
        <taxon>Fungi</taxon>
        <taxon>Dikarya</taxon>
        <taxon>Ascomycota</taxon>
        <taxon>Pezizomycotina</taxon>
        <taxon>Sordariomycetes</taxon>
        <taxon>Hypocreomycetidae</taxon>
        <taxon>Hypocreales</taxon>
        <taxon>Stachybotryaceae</taxon>
        <taxon>Stachybotrys</taxon>
    </lineage>
</organism>
<gene>
    <name evidence="1" type="ORF">B0I35DRAFT_425719</name>
</gene>
<comment type="caution">
    <text evidence="1">The sequence shown here is derived from an EMBL/GenBank/DDBJ whole genome shotgun (WGS) entry which is preliminary data.</text>
</comment>
<keyword evidence="2" id="KW-1185">Reference proteome</keyword>
<proteinExistence type="predicted"/>
<dbReference type="Proteomes" id="UP000813444">
    <property type="component" value="Unassembled WGS sequence"/>
</dbReference>
<evidence type="ECO:0000313" key="2">
    <source>
        <dbReference type="Proteomes" id="UP000813444"/>
    </source>
</evidence>
<accession>A0A8K0T1Z2</accession>
<reference evidence="1" key="1">
    <citation type="journal article" date="2021" name="Nat. Commun.">
        <title>Genetic determinants of endophytism in the Arabidopsis root mycobiome.</title>
        <authorList>
            <person name="Mesny F."/>
            <person name="Miyauchi S."/>
            <person name="Thiergart T."/>
            <person name="Pickel B."/>
            <person name="Atanasova L."/>
            <person name="Karlsson M."/>
            <person name="Huettel B."/>
            <person name="Barry K.W."/>
            <person name="Haridas S."/>
            <person name="Chen C."/>
            <person name="Bauer D."/>
            <person name="Andreopoulos W."/>
            <person name="Pangilinan J."/>
            <person name="LaButti K."/>
            <person name="Riley R."/>
            <person name="Lipzen A."/>
            <person name="Clum A."/>
            <person name="Drula E."/>
            <person name="Henrissat B."/>
            <person name="Kohler A."/>
            <person name="Grigoriev I.V."/>
            <person name="Martin F.M."/>
            <person name="Hacquard S."/>
        </authorList>
    </citation>
    <scope>NUCLEOTIDE SEQUENCE</scope>
    <source>
        <strain evidence="1">MPI-CAGE-CH-0235</strain>
    </source>
</reference>
<dbReference type="AlphaFoldDB" id="A0A8K0T1Z2"/>
<evidence type="ECO:0000313" key="1">
    <source>
        <dbReference type="EMBL" id="KAH7325146.1"/>
    </source>
</evidence>